<dbReference type="Proteomes" id="UP000054837">
    <property type="component" value="Unassembled WGS sequence"/>
</dbReference>
<dbReference type="OrthoDB" id="9794575at2"/>
<keyword evidence="2" id="KW-0328">Glycosyltransferase</keyword>
<dbReference type="AlphaFoldDB" id="A0A0W8IEU0"/>
<reference evidence="5 6" key="1">
    <citation type="submission" date="2015-12" db="EMBL/GenBank/DDBJ databases">
        <title>Serinicoccus chungangenesis strain CD08_5 genome sequencing and assembly.</title>
        <authorList>
            <person name="Chander A.M."/>
            <person name="Kaur G."/>
            <person name="Nair G.R."/>
            <person name="Dhawan D.K."/>
            <person name="Kochhar R.K."/>
            <person name="Mayilraj S."/>
            <person name="Bhadada S.K."/>
        </authorList>
    </citation>
    <scope>NUCLEOTIDE SEQUENCE [LARGE SCALE GENOMIC DNA]</scope>
    <source>
        <strain evidence="5 6">CD08_5</strain>
    </source>
</reference>
<dbReference type="Pfam" id="PF13692">
    <property type="entry name" value="Glyco_trans_1_4"/>
    <property type="match status" value="1"/>
</dbReference>
<evidence type="ECO:0000313" key="6">
    <source>
        <dbReference type="Proteomes" id="UP000054837"/>
    </source>
</evidence>
<dbReference type="PANTHER" id="PTHR45947:SF3">
    <property type="entry name" value="SULFOQUINOVOSYL TRANSFERASE SQD2"/>
    <property type="match status" value="1"/>
</dbReference>
<organism evidence="5 6">
    <name type="scientific">Serinicoccus chungangensis</name>
    <dbReference type="NCBI Taxonomy" id="767452"/>
    <lineage>
        <taxon>Bacteria</taxon>
        <taxon>Bacillati</taxon>
        <taxon>Actinomycetota</taxon>
        <taxon>Actinomycetes</taxon>
        <taxon>Micrococcales</taxon>
        <taxon>Ornithinimicrobiaceae</taxon>
        <taxon>Serinicoccus</taxon>
    </lineage>
</organism>
<protein>
    <recommendedName>
        <fullName evidence="1">D-inositol 3-phosphate glycosyltransferase</fullName>
    </recommendedName>
</protein>
<dbReference type="PANTHER" id="PTHR45947">
    <property type="entry name" value="SULFOQUINOVOSYL TRANSFERASE SQD2"/>
    <property type="match status" value="1"/>
</dbReference>
<name>A0A0W8IEU0_9MICO</name>
<dbReference type="SUPFAM" id="SSF53756">
    <property type="entry name" value="UDP-Glycosyltransferase/glycogen phosphorylase"/>
    <property type="match status" value="1"/>
</dbReference>
<evidence type="ECO:0000256" key="3">
    <source>
        <dbReference type="ARBA" id="ARBA00022679"/>
    </source>
</evidence>
<dbReference type="CDD" id="cd03794">
    <property type="entry name" value="GT4_WbuB-like"/>
    <property type="match status" value="1"/>
</dbReference>
<keyword evidence="3" id="KW-0808">Transferase</keyword>
<dbReference type="GO" id="GO:1901137">
    <property type="term" value="P:carbohydrate derivative biosynthetic process"/>
    <property type="evidence" value="ECO:0007669"/>
    <property type="project" value="UniProtKB-ARBA"/>
</dbReference>
<dbReference type="InterPro" id="IPR050194">
    <property type="entry name" value="Glycosyltransferase_grp1"/>
</dbReference>
<dbReference type="Gene3D" id="3.40.50.2000">
    <property type="entry name" value="Glycogen Phosphorylase B"/>
    <property type="match status" value="2"/>
</dbReference>
<sequence length="414" mass="44315">MRILLLSHYYAPETGPPQLRWSALVRDLVAAGHEVHVVAPAPHYPTGRLLSGEDPAQVGHAHPGQHGETVHRVRFRPSTGSARSLLLDQVVSAADTVRTAWRRRRELRPEVVVATVPGLPTALAGRAVATLLRAPLVLEMRDAWPDILGGAASGDRQTPRDAVRAGVVRLVSTGVTWLQRSADLVVTTTDSFATTLRGRQVTRVVTVRNAHHGLPDPSTPVPVPRATGPLRIVYVGTVGRAQGLETAVRAAYLAHHDGVDVILRVVGTGARLASVRRLARELQAPVEFVGPVTRDQVAEHYEWCDTFLVSLRDWPGLDSTVPSKLYEALALGLHVSASATGETATIVRETGAGFATAPGDAQGLARAWGALAETGPQQDTARMRHWVDRHASESGAAGVLLDALTGLRHDRLGV</sequence>
<evidence type="ECO:0000313" key="5">
    <source>
        <dbReference type="EMBL" id="KUG58482.1"/>
    </source>
</evidence>
<keyword evidence="6" id="KW-1185">Reference proteome</keyword>
<gene>
    <name evidence="5" type="ORF">AVL62_11320</name>
</gene>
<dbReference type="GO" id="GO:0016758">
    <property type="term" value="F:hexosyltransferase activity"/>
    <property type="evidence" value="ECO:0007669"/>
    <property type="project" value="TreeGrafter"/>
</dbReference>
<dbReference type="RefSeq" id="WP_058890159.1">
    <property type="nucleotide sequence ID" value="NZ_LQBL01000003.1"/>
</dbReference>
<comment type="caution">
    <text evidence="5">The sequence shown here is derived from an EMBL/GenBank/DDBJ whole genome shotgun (WGS) entry which is preliminary data.</text>
</comment>
<evidence type="ECO:0000256" key="1">
    <source>
        <dbReference type="ARBA" id="ARBA00021292"/>
    </source>
</evidence>
<dbReference type="Pfam" id="PF13579">
    <property type="entry name" value="Glyco_trans_4_4"/>
    <property type="match status" value="1"/>
</dbReference>
<evidence type="ECO:0000256" key="2">
    <source>
        <dbReference type="ARBA" id="ARBA00022676"/>
    </source>
</evidence>
<dbReference type="STRING" id="767452.AVL62_11320"/>
<proteinExistence type="predicted"/>
<dbReference type="EMBL" id="LQBL01000003">
    <property type="protein sequence ID" value="KUG58482.1"/>
    <property type="molecule type" value="Genomic_DNA"/>
</dbReference>
<evidence type="ECO:0000259" key="4">
    <source>
        <dbReference type="Pfam" id="PF13579"/>
    </source>
</evidence>
<accession>A0A0W8IEU0</accession>
<feature type="domain" description="Glycosyltransferase subfamily 4-like N-terminal" evidence="4">
    <location>
        <begin position="21"/>
        <end position="209"/>
    </location>
</feature>
<dbReference type="InterPro" id="IPR028098">
    <property type="entry name" value="Glyco_trans_4-like_N"/>
</dbReference>